<reference evidence="1 2" key="1">
    <citation type="submission" date="2016-10" db="EMBL/GenBank/DDBJ databases">
        <authorList>
            <person name="Varghese N."/>
            <person name="Submissions S."/>
        </authorList>
    </citation>
    <scope>NUCLEOTIDE SEQUENCE [LARGE SCALE GENOMIC DNA]</scope>
    <source>
        <strain evidence="1 2">LMG 21607</strain>
    </source>
</reference>
<protein>
    <submittedName>
        <fullName evidence="1">Uncharacterized protein</fullName>
    </submittedName>
</protein>
<evidence type="ECO:0000313" key="1">
    <source>
        <dbReference type="EMBL" id="SDU69707.1"/>
    </source>
</evidence>
<sequence>MPVHPFAYPLVSFYIKEVHTEPAANEIFEVL</sequence>
<gene>
    <name evidence="1" type="ORF">SAMN04489801_6140</name>
</gene>
<name>A0ABY0W251_9PSED</name>
<proteinExistence type="predicted"/>
<accession>A0ABY0W251</accession>
<dbReference type="EMBL" id="LT629796">
    <property type="protein sequence ID" value="SDU69707.1"/>
    <property type="molecule type" value="Genomic_DNA"/>
</dbReference>
<organism evidence="1 2">
    <name type="scientific">Pseudomonas mandelii</name>
    <dbReference type="NCBI Taxonomy" id="75612"/>
    <lineage>
        <taxon>Bacteria</taxon>
        <taxon>Pseudomonadati</taxon>
        <taxon>Pseudomonadota</taxon>
        <taxon>Gammaproteobacteria</taxon>
        <taxon>Pseudomonadales</taxon>
        <taxon>Pseudomonadaceae</taxon>
        <taxon>Pseudomonas</taxon>
    </lineage>
</organism>
<dbReference type="Proteomes" id="UP000182476">
    <property type="component" value="Chromosome I"/>
</dbReference>
<keyword evidence="2" id="KW-1185">Reference proteome</keyword>
<evidence type="ECO:0000313" key="2">
    <source>
        <dbReference type="Proteomes" id="UP000182476"/>
    </source>
</evidence>